<dbReference type="EMBL" id="ML121527">
    <property type="protein sequence ID" value="RPB29917.1"/>
    <property type="molecule type" value="Genomic_DNA"/>
</dbReference>
<dbReference type="InParanoid" id="A0A3N4M4L3"/>
<name>A0A3N4M4L3_9PEZI</name>
<keyword evidence="1" id="KW-0175">Coiled coil</keyword>
<dbReference type="Proteomes" id="UP000267821">
    <property type="component" value="Unassembled WGS sequence"/>
</dbReference>
<evidence type="ECO:0000313" key="2">
    <source>
        <dbReference type="EMBL" id="RPB29917.1"/>
    </source>
</evidence>
<feature type="non-terminal residue" evidence="2">
    <location>
        <position position="75"/>
    </location>
</feature>
<dbReference type="OrthoDB" id="4505928at2759"/>
<gene>
    <name evidence="2" type="ORF">L211DRAFT_756158</name>
</gene>
<feature type="non-terminal residue" evidence="2">
    <location>
        <position position="1"/>
    </location>
</feature>
<organism evidence="2 3">
    <name type="scientific">Terfezia boudieri ATCC MYA-4762</name>
    <dbReference type="NCBI Taxonomy" id="1051890"/>
    <lineage>
        <taxon>Eukaryota</taxon>
        <taxon>Fungi</taxon>
        <taxon>Dikarya</taxon>
        <taxon>Ascomycota</taxon>
        <taxon>Pezizomycotina</taxon>
        <taxon>Pezizomycetes</taxon>
        <taxon>Pezizales</taxon>
        <taxon>Pezizaceae</taxon>
        <taxon>Terfezia</taxon>
    </lineage>
</organism>
<accession>A0A3N4M4L3</accession>
<sequence>RENKRRSRARQKEYVQQLERRCQEYEQAHVQATVEMQAAARKVAGENRLLRDLLNKLGQNDDSIDEWLESNRGAE</sequence>
<evidence type="ECO:0000256" key="1">
    <source>
        <dbReference type="SAM" id="Coils"/>
    </source>
</evidence>
<dbReference type="AlphaFoldDB" id="A0A3N4M4L3"/>
<evidence type="ECO:0000313" key="3">
    <source>
        <dbReference type="Proteomes" id="UP000267821"/>
    </source>
</evidence>
<feature type="coiled-coil region" evidence="1">
    <location>
        <begin position="1"/>
        <end position="42"/>
    </location>
</feature>
<proteinExistence type="predicted"/>
<dbReference type="PANTHER" id="PTHR42070">
    <property type="entry name" value="FILAMENT ASSOCIATED PROTEIN, PUTATIVE (AFU_ORTHOLOGUE AFUA_8G06630)-RELATED"/>
    <property type="match status" value="1"/>
</dbReference>
<keyword evidence="3" id="KW-1185">Reference proteome</keyword>
<protein>
    <submittedName>
        <fullName evidence="2">Uncharacterized protein</fullName>
    </submittedName>
</protein>
<dbReference type="STRING" id="1051890.A0A3N4M4L3"/>
<reference evidence="2 3" key="1">
    <citation type="journal article" date="2018" name="Nat. Ecol. Evol.">
        <title>Pezizomycetes genomes reveal the molecular basis of ectomycorrhizal truffle lifestyle.</title>
        <authorList>
            <person name="Murat C."/>
            <person name="Payen T."/>
            <person name="Noel B."/>
            <person name="Kuo A."/>
            <person name="Morin E."/>
            <person name="Chen J."/>
            <person name="Kohler A."/>
            <person name="Krizsan K."/>
            <person name="Balestrini R."/>
            <person name="Da Silva C."/>
            <person name="Montanini B."/>
            <person name="Hainaut M."/>
            <person name="Levati E."/>
            <person name="Barry K.W."/>
            <person name="Belfiori B."/>
            <person name="Cichocki N."/>
            <person name="Clum A."/>
            <person name="Dockter R.B."/>
            <person name="Fauchery L."/>
            <person name="Guy J."/>
            <person name="Iotti M."/>
            <person name="Le Tacon F."/>
            <person name="Lindquist E.A."/>
            <person name="Lipzen A."/>
            <person name="Malagnac F."/>
            <person name="Mello A."/>
            <person name="Molinier V."/>
            <person name="Miyauchi S."/>
            <person name="Poulain J."/>
            <person name="Riccioni C."/>
            <person name="Rubini A."/>
            <person name="Sitrit Y."/>
            <person name="Splivallo R."/>
            <person name="Traeger S."/>
            <person name="Wang M."/>
            <person name="Zifcakova L."/>
            <person name="Wipf D."/>
            <person name="Zambonelli A."/>
            <person name="Paolocci F."/>
            <person name="Nowrousian M."/>
            <person name="Ottonello S."/>
            <person name="Baldrian P."/>
            <person name="Spatafora J.W."/>
            <person name="Henrissat B."/>
            <person name="Nagy L.G."/>
            <person name="Aury J.M."/>
            <person name="Wincker P."/>
            <person name="Grigoriev I.V."/>
            <person name="Bonfante P."/>
            <person name="Martin F.M."/>
        </authorList>
    </citation>
    <scope>NUCLEOTIDE SEQUENCE [LARGE SCALE GENOMIC DNA]</scope>
    <source>
        <strain evidence="2 3">ATCC MYA-4762</strain>
    </source>
</reference>
<dbReference type="PANTHER" id="PTHR42070:SF1">
    <property type="entry name" value="FILAMENT ASSOCIATED PROTEIN, PUTATIVE (AFU_ORTHOLOGUE AFUA_8G06630)-RELATED"/>
    <property type="match status" value="1"/>
</dbReference>